<gene>
    <name evidence="3" type="ORF">GCM10010365_17530</name>
</gene>
<dbReference type="PANTHER" id="PTHR43681">
    <property type="entry name" value="TRANSMEMBRANE GTPASE FZO"/>
    <property type="match status" value="1"/>
</dbReference>
<dbReference type="Pfam" id="PF00350">
    <property type="entry name" value="Dynamin_N"/>
    <property type="match status" value="1"/>
</dbReference>
<dbReference type="InterPro" id="IPR051943">
    <property type="entry name" value="TRAFAC_Dynamin-like_GTPase"/>
</dbReference>
<feature type="region of interest" description="Disordered" evidence="1">
    <location>
        <begin position="505"/>
        <end position="525"/>
    </location>
</feature>
<dbReference type="InterPro" id="IPR045063">
    <property type="entry name" value="Dynamin_N"/>
</dbReference>
<sequence length="668" mass="71390">MPHEEIEQRILDVFSAATALALELRSAAAVDQLDKAERALRDRSFTLVVMGEFSRGKSSLLNAYLKEPGIFPVHSYIATRLVTTARHAPTESVVVSLAERPGRPAEERRITRAEIPSYACETSLADGTASADADRATTLSVALPNERLAQGLVVVDTPGIGGVHRGHTAAAVGVLSSADVVLYVTDAQLPLYAAETAFIEDVARALDARACPERLVFAVTKADRVADPAAAAEQVRDRLRAVPGLDVERTAVVPVSARHRLLHLAEGDPERETLSGFSELERCLEAAVTGSRARLKFGAALARLDQVARDLLAPVEEALAVLEADDETERSRLREAAEQRRTEAARQVEARATWVEALHTDLGHLSEELQRQAAADLAAVWREVRASYRKDGELLEDPQMLLDQLARRLAMLIADLGERARTGTAEAGAQLAERTGVDWRAPAVTAVPLPPLPEPDALRTSVGVDAAGILAQALSAALEGARMGAAVGGKLGEIAWSQKLNRTLPPGREVVTTGGQRLPDVGPVAGGPTAAGRSLAVLIGERIGAAVGATVAFAGRLGLDRRQQTADRITALDQLLAPWEQEQLAFLTETVRDVLAVCGKRAADDLTALLDRRRSACERAAVDIESALHTVGDESSDRRRELIERRTALHALRASVTEAAEAVAALTR</sequence>
<protein>
    <recommendedName>
        <fullName evidence="2">Dynamin N-terminal domain-containing protein</fullName>
    </recommendedName>
</protein>
<dbReference type="InterPro" id="IPR027417">
    <property type="entry name" value="P-loop_NTPase"/>
</dbReference>
<proteinExistence type="predicted"/>
<reference evidence="3" key="2">
    <citation type="submission" date="2020-09" db="EMBL/GenBank/DDBJ databases">
        <authorList>
            <person name="Sun Q."/>
            <person name="Ohkuma M."/>
        </authorList>
    </citation>
    <scope>NUCLEOTIDE SEQUENCE</scope>
    <source>
        <strain evidence="3">JCM 4815</strain>
    </source>
</reference>
<dbReference type="SUPFAM" id="SSF52540">
    <property type="entry name" value="P-loop containing nucleoside triphosphate hydrolases"/>
    <property type="match status" value="1"/>
</dbReference>
<organism evidence="3 4">
    <name type="scientific">Streptomyces poonensis</name>
    <dbReference type="NCBI Taxonomy" id="68255"/>
    <lineage>
        <taxon>Bacteria</taxon>
        <taxon>Bacillati</taxon>
        <taxon>Actinomycetota</taxon>
        <taxon>Actinomycetes</taxon>
        <taxon>Kitasatosporales</taxon>
        <taxon>Streptomycetaceae</taxon>
        <taxon>Streptomyces</taxon>
    </lineage>
</organism>
<evidence type="ECO:0000313" key="3">
    <source>
        <dbReference type="EMBL" id="GGY99341.1"/>
    </source>
</evidence>
<name>A0A918PCD8_9ACTN</name>
<dbReference type="EMBL" id="BMVW01000002">
    <property type="protein sequence ID" value="GGY99341.1"/>
    <property type="molecule type" value="Genomic_DNA"/>
</dbReference>
<evidence type="ECO:0000256" key="1">
    <source>
        <dbReference type="SAM" id="MobiDB-lite"/>
    </source>
</evidence>
<dbReference type="AlphaFoldDB" id="A0A918PCD8"/>
<evidence type="ECO:0000259" key="2">
    <source>
        <dbReference type="Pfam" id="PF00350"/>
    </source>
</evidence>
<accession>A0A918PCD8</accession>
<dbReference type="Gene3D" id="3.40.50.300">
    <property type="entry name" value="P-loop containing nucleotide triphosphate hydrolases"/>
    <property type="match status" value="1"/>
</dbReference>
<feature type="domain" description="Dynamin N-terminal" evidence="2">
    <location>
        <begin position="47"/>
        <end position="209"/>
    </location>
</feature>
<keyword evidence="4" id="KW-1185">Reference proteome</keyword>
<comment type="caution">
    <text evidence="3">The sequence shown here is derived from an EMBL/GenBank/DDBJ whole genome shotgun (WGS) entry which is preliminary data.</text>
</comment>
<reference evidence="3" key="1">
    <citation type="journal article" date="2014" name="Int. J. Syst. Evol. Microbiol.">
        <title>Complete genome sequence of Corynebacterium casei LMG S-19264T (=DSM 44701T), isolated from a smear-ripened cheese.</title>
        <authorList>
            <consortium name="US DOE Joint Genome Institute (JGI-PGF)"/>
            <person name="Walter F."/>
            <person name="Albersmeier A."/>
            <person name="Kalinowski J."/>
            <person name="Ruckert C."/>
        </authorList>
    </citation>
    <scope>NUCLEOTIDE SEQUENCE</scope>
    <source>
        <strain evidence="3">JCM 4815</strain>
    </source>
</reference>
<dbReference type="RefSeq" id="WP_189856970.1">
    <property type="nucleotide sequence ID" value="NZ_BMVW01000002.1"/>
</dbReference>
<dbReference type="Proteomes" id="UP000622166">
    <property type="component" value="Unassembled WGS sequence"/>
</dbReference>
<evidence type="ECO:0000313" key="4">
    <source>
        <dbReference type="Proteomes" id="UP000622166"/>
    </source>
</evidence>
<dbReference type="PANTHER" id="PTHR43681:SF1">
    <property type="entry name" value="SARCALUMENIN"/>
    <property type="match status" value="1"/>
</dbReference>